<keyword evidence="2" id="KW-1185">Reference proteome</keyword>
<evidence type="ECO:0000313" key="2">
    <source>
        <dbReference type="Proteomes" id="UP001232755"/>
    </source>
</evidence>
<dbReference type="RefSeq" id="WP_307177244.1">
    <property type="nucleotide sequence ID" value="NZ_JAUSYP010000001.1"/>
</dbReference>
<name>A0ABU0QUA0_9ACTN</name>
<comment type="caution">
    <text evidence="1">The sequence shown here is derived from an EMBL/GenBank/DDBJ whole genome shotgun (WGS) entry which is preliminary data.</text>
</comment>
<evidence type="ECO:0000313" key="1">
    <source>
        <dbReference type="EMBL" id="MDQ0750978.1"/>
    </source>
</evidence>
<reference evidence="1 2" key="1">
    <citation type="submission" date="2023-07" db="EMBL/GenBank/DDBJ databases">
        <title>Comparative genomics of wheat-associated soil bacteria to identify genetic determinants of phenazine resistance.</title>
        <authorList>
            <person name="Mouncey N."/>
        </authorList>
    </citation>
    <scope>NUCLEOTIDE SEQUENCE [LARGE SCALE GENOMIC DNA]</scope>
    <source>
        <strain evidence="1 2">B3I12</strain>
    </source>
</reference>
<organism evidence="1 2">
    <name type="scientific">Streptomyces africanus</name>
    <dbReference type="NCBI Taxonomy" id="231024"/>
    <lineage>
        <taxon>Bacteria</taxon>
        <taxon>Bacillati</taxon>
        <taxon>Actinomycetota</taxon>
        <taxon>Actinomycetes</taxon>
        <taxon>Kitasatosporales</taxon>
        <taxon>Streptomycetaceae</taxon>
        <taxon>Streptomyces</taxon>
    </lineage>
</organism>
<accession>A0ABU0QUA0</accession>
<dbReference type="Proteomes" id="UP001232755">
    <property type="component" value="Unassembled WGS sequence"/>
</dbReference>
<dbReference type="EMBL" id="JAUSYP010000001">
    <property type="protein sequence ID" value="MDQ0750978.1"/>
    <property type="molecule type" value="Genomic_DNA"/>
</dbReference>
<proteinExistence type="predicted"/>
<sequence length="208" mass="23640">MSTDLYGWLECRPQPGRYGTEHALWEPFSELRHLHWARDYMSWSALFDVRSVEPVRALFPERGTPVDISDTVQGHADDFEGHSHSWFSWRELSAVDWDAPCTDGPSRYWVRRWTRAHEGSFAPDGLAALPDELYDSAAAKFGEGNIAPSRWPADGELLLGDEAYRPVVPAYRDLVPTDGPWQPVWNVMGTLSELHGEDNVRLVVWFGG</sequence>
<gene>
    <name evidence="1" type="ORF">QF034_005209</name>
</gene>
<protein>
    <submittedName>
        <fullName evidence="1">Uncharacterized protein</fullName>
    </submittedName>
</protein>